<dbReference type="InterPro" id="IPR007055">
    <property type="entry name" value="BON_dom"/>
</dbReference>
<dbReference type="Gene3D" id="3.30.1340.30">
    <property type="match status" value="1"/>
</dbReference>
<dbReference type="Pfam" id="PF04972">
    <property type="entry name" value="BON"/>
    <property type="match status" value="1"/>
</dbReference>
<keyword evidence="9" id="KW-0732">Signal</keyword>
<feature type="transmembrane region" description="Helical" evidence="7">
    <location>
        <begin position="156"/>
        <end position="177"/>
    </location>
</feature>
<dbReference type="InterPro" id="IPR049278">
    <property type="entry name" value="MS_channel_C"/>
</dbReference>
<feature type="transmembrane region" description="Helical" evidence="7">
    <location>
        <begin position="197"/>
        <end position="215"/>
    </location>
</feature>
<dbReference type="PANTHER" id="PTHR30221:SF1">
    <property type="entry name" value="SMALL-CONDUCTANCE MECHANOSENSITIVE CHANNEL"/>
    <property type="match status" value="1"/>
</dbReference>
<evidence type="ECO:0000256" key="9">
    <source>
        <dbReference type="SAM" id="SignalP"/>
    </source>
</evidence>
<keyword evidence="12" id="KW-1185">Reference proteome</keyword>
<keyword evidence="6 7" id="KW-0472">Membrane</keyword>
<organism evidence="11 12">
    <name type="scientific">Allochromatium palmeri</name>
    <dbReference type="NCBI Taxonomy" id="231048"/>
    <lineage>
        <taxon>Bacteria</taxon>
        <taxon>Pseudomonadati</taxon>
        <taxon>Pseudomonadota</taxon>
        <taxon>Gammaproteobacteria</taxon>
        <taxon>Chromatiales</taxon>
        <taxon>Chromatiaceae</taxon>
        <taxon>Allochromatium</taxon>
    </lineage>
</organism>
<reference evidence="11 12" key="1">
    <citation type="submission" date="2019-11" db="EMBL/GenBank/DDBJ databases">
        <title>Whole-genome sequence of the anaerobic purple sulfur bacterium Allochromatium palmeri DSM 15591.</title>
        <authorList>
            <person name="Kyndt J.A."/>
            <person name="Meyer T.E."/>
        </authorList>
    </citation>
    <scope>NUCLEOTIDE SEQUENCE [LARGE SCALE GENOMIC DNA]</scope>
    <source>
        <strain evidence="11 12">DSM 15591</strain>
    </source>
</reference>
<dbReference type="PANTHER" id="PTHR30221">
    <property type="entry name" value="SMALL-CONDUCTANCE MECHANOSENSITIVE CHANNEL"/>
    <property type="match status" value="1"/>
</dbReference>
<evidence type="ECO:0000256" key="7">
    <source>
        <dbReference type="RuleBase" id="RU369025"/>
    </source>
</evidence>
<keyword evidence="7" id="KW-0406">Ion transport</keyword>
<dbReference type="InterPro" id="IPR011066">
    <property type="entry name" value="MscS_channel_C_sf"/>
</dbReference>
<comment type="subcellular location">
    <subcellularLocation>
        <location evidence="7">Cell inner membrane</location>
        <topology evidence="7">Multi-pass membrane protein</topology>
    </subcellularLocation>
    <subcellularLocation>
        <location evidence="1">Cell membrane</location>
        <topology evidence="1">Multi-pass membrane protein</topology>
    </subcellularLocation>
</comment>
<evidence type="ECO:0000313" key="12">
    <source>
        <dbReference type="Proteomes" id="UP000434044"/>
    </source>
</evidence>
<dbReference type="EMBL" id="WNKT01000078">
    <property type="protein sequence ID" value="MTW23121.1"/>
    <property type="molecule type" value="Genomic_DNA"/>
</dbReference>
<dbReference type="InterPro" id="IPR006685">
    <property type="entry name" value="MscS_channel_2nd"/>
</dbReference>
<keyword evidence="3" id="KW-1003">Cell membrane</keyword>
<feature type="signal peptide" evidence="9">
    <location>
        <begin position="1"/>
        <end position="32"/>
    </location>
</feature>
<evidence type="ECO:0000256" key="5">
    <source>
        <dbReference type="ARBA" id="ARBA00022989"/>
    </source>
</evidence>
<comment type="subunit">
    <text evidence="7">Homoheptamer.</text>
</comment>
<dbReference type="Pfam" id="PF00924">
    <property type="entry name" value="MS_channel_2nd"/>
    <property type="match status" value="1"/>
</dbReference>
<evidence type="ECO:0000259" key="10">
    <source>
        <dbReference type="PROSITE" id="PS50914"/>
    </source>
</evidence>
<keyword evidence="7" id="KW-0813">Transport</keyword>
<dbReference type="GO" id="GO:0005886">
    <property type="term" value="C:plasma membrane"/>
    <property type="evidence" value="ECO:0007669"/>
    <property type="project" value="UniProtKB-SubCell"/>
</dbReference>
<evidence type="ECO:0000256" key="1">
    <source>
        <dbReference type="ARBA" id="ARBA00004651"/>
    </source>
</evidence>
<dbReference type="AlphaFoldDB" id="A0A6N8EHN0"/>
<dbReference type="InterPro" id="IPR010920">
    <property type="entry name" value="LSM_dom_sf"/>
</dbReference>
<evidence type="ECO:0000256" key="8">
    <source>
        <dbReference type="SAM" id="MobiDB-lite"/>
    </source>
</evidence>
<keyword evidence="5 7" id="KW-1133">Transmembrane helix</keyword>
<feature type="domain" description="BON" evidence="10">
    <location>
        <begin position="67"/>
        <end position="133"/>
    </location>
</feature>
<evidence type="ECO:0000256" key="3">
    <source>
        <dbReference type="ARBA" id="ARBA00022475"/>
    </source>
</evidence>
<evidence type="ECO:0000256" key="6">
    <source>
        <dbReference type="ARBA" id="ARBA00023136"/>
    </source>
</evidence>
<protein>
    <recommendedName>
        <fullName evidence="7">Small-conductance mechanosensitive channel</fullName>
    </recommendedName>
</protein>
<dbReference type="Gene3D" id="2.30.30.60">
    <property type="match status" value="1"/>
</dbReference>
<dbReference type="Pfam" id="PF21082">
    <property type="entry name" value="MS_channel_3rd"/>
    <property type="match status" value="1"/>
</dbReference>
<feature type="compositionally biased region" description="Basic and acidic residues" evidence="8">
    <location>
        <begin position="464"/>
        <end position="476"/>
    </location>
</feature>
<comment type="caution">
    <text evidence="11">The sequence shown here is derived from an EMBL/GenBank/DDBJ whole genome shotgun (WGS) entry which is preliminary data.</text>
</comment>
<feature type="region of interest" description="Disordered" evidence="8">
    <location>
        <begin position="422"/>
        <end position="443"/>
    </location>
</feature>
<dbReference type="Gene3D" id="3.30.70.100">
    <property type="match status" value="1"/>
</dbReference>
<comment type="function">
    <text evidence="7">Mechanosensitive channel that participates in the regulation of osmotic pressure changes within the cell, opening in response to stretch forces in the membrane lipid bilayer, without the need for other proteins. Contributes to normal resistance to hypoosmotic shock. Forms an ion channel of 1.0 nanosiemens conductance with a slight preference for anions.</text>
</comment>
<sequence length="486" mass="52943">MTAPWRCRGMRFCVRAVLLGSLSYGVISSVMAQEPVGTGNESHKPISPAKEELSLAPAKVDVKPVAQDEEIRKRLQTVLDATDWFTDPRVRVEEGVVFLSGQVESDALRTWAGDLARNTQDVVAVANRIEVPQPSAWDFRQTSSGISALWRDFIRAMPFLLFGLLILALSVATALLVTRGVRAILRQRVRTKLLQTVIARAAGGFVVFCGVYLILRVSGLTQLALTLVGGTGLIGLVLGIAFRDITENFLSSIFLSIQRPFETGDLVEISGVTGYVQQLNMRTTILMTLDGNLAQIPNASVYKSILSNFTTNANRREDFVVGIGYDDAINEAQEIARKVLADHPAVLNDPEPSVLADSLGSATVNLRVYFWLNGREHSWLKVRSSVIRLVKLAFQNQGISMPDEAREVVFPHGVPVSMLAETPAEGQGASPAKRLPAASRPQDLDVVSTKAEAGLYSESSVIEEQAREARPLKDAENLLPAGSNVR</sequence>
<accession>A0A6N8EHN0</accession>
<keyword evidence="7" id="KW-0407">Ion channel</keyword>
<dbReference type="OrthoDB" id="9793781at2"/>
<name>A0A6N8EHN0_9GAMM</name>
<keyword evidence="7" id="KW-0997">Cell inner membrane</keyword>
<gene>
    <name evidence="11" type="ORF">GJ668_18960</name>
</gene>
<feature type="transmembrane region" description="Helical" evidence="7">
    <location>
        <begin position="221"/>
        <end position="242"/>
    </location>
</feature>
<feature type="chain" id="PRO_5026687770" description="Small-conductance mechanosensitive channel" evidence="9">
    <location>
        <begin position="33"/>
        <end position="486"/>
    </location>
</feature>
<keyword evidence="4 7" id="KW-0812">Transmembrane</keyword>
<dbReference type="GO" id="GO:0008381">
    <property type="term" value="F:mechanosensitive monoatomic ion channel activity"/>
    <property type="evidence" value="ECO:0007669"/>
    <property type="project" value="InterPro"/>
</dbReference>
<dbReference type="Gene3D" id="1.10.287.1260">
    <property type="match status" value="1"/>
</dbReference>
<evidence type="ECO:0000256" key="2">
    <source>
        <dbReference type="ARBA" id="ARBA00008017"/>
    </source>
</evidence>
<dbReference type="Proteomes" id="UP000434044">
    <property type="component" value="Unassembled WGS sequence"/>
</dbReference>
<evidence type="ECO:0000313" key="11">
    <source>
        <dbReference type="EMBL" id="MTW23121.1"/>
    </source>
</evidence>
<comment type="caution">
    <text evidence="7">Lacks conserved residue(s) required for the propagation of feature annotation.</text>
</comment>
<evidence type="ECO:0000256" key="4">
    <source>
        <dbReference type="ARBA" id="ARBA00022692"/>
    </source>
</evidence>
<dbReference type="SUPFAM" id="SSF50182">
    <property type="entry name" value="Sm-like ribonucleoproteins"/>
    <property type="match status" value="1"/>
</dbReference>
<proteinExistence type="inferred from homology"/>
<dbReference type="InterPro" id="IPR045275">
    <property type="entry name" value="MscS_archaea/bacteria_type"/>
</dbReference>
<dbReference type="PROSITE" id="PS50914">
    <property type="entry name" value="BON"/>
    <property type="match status" value="1"/>
</dbReference>
<feature type="region of interest" description="Disordered" evidence="8">
    <location>
        <begin position="464"/>
        <end position="486"/>
    </location>
</feature>
<comment type="similarity">
    <text evidence="2 7">Belongs to the MscS (TC 1.A.23) family.</text>
</comment>
<dbReference type="SUPFAM" id="SSF82689">
    <property type="entry name" value="Mechanosensitive channel protein MscS (YggB), C-terminal domain"/>
    <property type="match status" value="1"/>
</dbReference>
<dbReference type="InterPro" id="IPR023408">
    <property type="entry name" value="MscS_beta-dom_sf"/>
</dbReference>